<proteinExistence type="predicted"/>
<keyword evidence="2" id="KW-0677">Repeat</keyword>
<feature type="domain" description="EF-hand" evidence="4">
    <location>
        <begin position="105"/>
        <end position="140"/>
    </location>
</feature>
<dbReference type="SMART" id="SM00054">
    <property type="entry name" value="EFh"/>
    <property type="match status" value="4"/>
</dbReference>
<dbReference type="PROSITE" id="PS00018">
    <property type="entry name" value="EF_HAND_1"/>
    <property type="match status" value="4"/>
</dbReference>
<keyword evidence="6" id="KW-1185">Reference proteome</keyword>
<evidence type="ECO:0000259" key="4">
    <source>
        <dbReference type="PROSITE" id="PS50222"/>
    </source>
</evidence>
<gene>
    <name evidence="5" type="ORF">R1flu_017604</name>
</gene>
<dbReference type="AlphaFoldDB" id="A0ABD1ZFT5"/>
<organism evidence="5 6">
    <name type="scientific">Riccia fluitans</name>
    <dbReference type="NCBI Taxonomy" id="41844"/>
    <lineage>
        <taxon>Eukaryota</taxon>
        <taxon>Viridiplantae</taxon>
        <taxon>Streptophyta</taxon>
        <taxon>Embryophyta</taxon>
        <taxon>Marchantiophyta</taxon>
        <taxon>Marchantiopsida</taxon>
        <taxon>Marchantiidae</taxon>
        <taxon>Marchantiales</taxon>
        <taxon>Ricciaceae</taxon>
        <taxon>Riccia</taxon>
    </lineage>
</organism>
<comment type="caution">
    <text evidence="5">The sequence shown here is derived from an EMBL/GenBank/DDBJ whole genome shotgun (WGS) entry which is preliminary data.</text>
</comment>
<dbReference type="PROSITE" id="PS50222">
    <property type="entry name" value="EF_HAND_2"/>
    <property type="match status" value="4"/>
</dbReference>
<name>A0ABD1ZFT5_9MARC</name>
<dbReference type="Gene3D" id="1.10.238.10">
    <property type="entry name" value="EF-hand"/>
    <property type="match status" value="3"/>
</dbReference>
<evidence type="ECO:0000256" key="3">
    <source>
        <dbReference type="ARBA" id="ARBA00022837"/>
    </source>
</evidence>
<dbReference type="CDD" id="cd00051">
    <property type="entry name" value="EFh"/>
    <property type="match status" value="1"/>
</dbReference>
<dbReference type="PANTHER" id="PTHR10891">
    <property type="entry name" value="EF-HAND CALCIUM-BINDING DOMAIN CONTAINING PROTEIN"/>
    <property type="match status" value="1"/>
</dbReference>
<dbReference type="InterPro" id="IPR039647">
    <property type="entry name" value="EF_hand_pair_protein_CML-like"/>
</dbReference>
<evidence type="ECO:0000313" key="6">
    <source>
        <dbReference type="Proteomes" id="UP001605036"/>
    </source>
</evidence>
<dbReference type="InterPro" id="IPR018247">
    <property type="entry name" value="EF_Hand_1_Ca_BS"/>
</dbReference>
<dbReference type="GO" id="GO:0046872">
    <property type="term" value="F:metal ion binding"/>
    <property type="evidence" value="ECO:0007669"/>
    <property type="project" value="UniProtKB-KW"/>
</dbReference>
<evidence type="ECO:0000256" key="1">
    <source>
        <dbReference type="ARBA" id="ARBA00022723"/>
    </source>
</evidence>
<keyword evidence="1" id="KW-0479">Metal-binding</keyword>
<dbReference type="Proteomes" id="UP001605036">
    <property type="component" value="Unassembled WGS sequence"/>
</dbReference>
<reference evidence="5 6" key="1">
    <citation type="submission" date="2024-09" db="EMBL/GenBank/DDBJ databases">
        <title>Chromosome-scale assembly of Riccia fluitans.</title>
        <authorList>
            <person name="Paukszto L."/>
            <person name="Sawicki J."/>
            <person name="Karawczyk K."/>
            <person name="Piernik-Szablinska J."/>
            <person name="Szczecinska M."/>
            <person name="Mazdziarz M."/>
        </authorList>
    </citation>
    <scope>NUCLEOTIDE SEQUENCE [LARGE SCALE GENOMIC DNA]</scope>
    <source>
        <strain evidence="5">Rf_01</strain>
        <tissue evidence="5">Aerial parts of the thallus</tissue>
    </source>
</reference>
<dbReference type="FunFam" id="1.10.238.10:FF:000089">
    <property type="entry name" value="calmodulin-like protein 3"/>
    <property type="match status" value="1"/>
</dbReference>
<dbReference type="EMBL" id="JBHFFA010000001">
    <property type="protein sequence ID" value="KAL2649476.1"/>
    <property type="molecule type" value="Genomic_DNA"/>
</dbReference>
<dbReference type="Pfam" id="PF13499">
    <property type="entry name" value="EF-hand_7"/>
    <property type="match status" value="2"/>
</dbReference>
<accession>A0ABD1ZFT5</accession>
<dbReference type="FunFam" id="1.10.238.10:FF:000001">
    <property type="entry name" value="Calmodulin 1"/>
    <property type="match status" value="1"/>
</dbReference>
<evidence type="ECO:0000313" key="5">
    <source>
        <dbReference type="EMBL" id="KAL2649476.1"/>
    </source>
</evidence>
<dbReference type="SUPFAM" id="SSF47473">
    <property type="entry name" value="EF-hand"/>
    <property type="match status" value="1"/>
</dbReference>
<protein>
    <recommendedName>
        <fullName evidence="4">EF-hand domain-containing protein</fullName>
    </recommendedName>
</protein>
<sequence>MTGTPTPVDEFVQRCPAGQRLGLSVTKDEIEKVFNFFDENKDGLISKDDLRHFMEKLGFETTDEEINSMVKSVDINGDGSVDFLEFANLYEALVTEEVMTGKELYEEEDLQDAFNVFDADHDGFITPVELQTVLIKLGMKEGASLDSCIKMIENVDDDRNGQVDFKEFKKLMTADFARG</sequence>
<feature type="domain" description="EF-hand" evidence="4">
    <location>
        <begin position="61"/>
        <end position="96"/>
    </location>
</feature>
<dbReference type="InterPro" id="IPR011992">
    <property type="entry name" value="EF-hand-dom_pair"/>
</dbReference>
<dbReference type="InterPro" id="IPR002048">
    <property type="entry name" value="EF_hand_dom"/>
</dbReference>
<feature type="domain" description="EF-hand" evidence="4">
    <location>
        <begin position="25"/>
        <end position="60"/>
    </location>
</feature>
<evidence type="ECO:0000256" key="2">
    <source>
        <dbReference type="ARBA" id="ARBA00022737"/>
    </source>
</evidence>
<keyword evidence="3" id="KW-0106">Calcium</keyword>
<feature type="domain" description="EF-hand" evidence="4">
    <location>
        <begin position="143"/>
        <end position="178"/>
    </location>
</feature>